<proteinExistence type="predicted"/>
<dbReference type="AlphaFoldDB" id="M8BSB3"/>
<reference evidence="1" key="1">
    <citation type="submission" date="2015-06" db="UniProtKB">
        <authorList>
            <consortium name="EnsemblPlants"/>
        </authorList>
    </citation>
    <scope>IDENTIFICATION</scope>
</reference>
<sequence length="91" mass="9963">MAPGLMWPRATAATAPKQSSSREETGSGFNRRRGDPGWWSCIRGEGSYKRLWLELHPTALPCAGQCCNQRRGVGEREAAAMFFSEEGACEG</sequence>
<organism evidence="1">
    <name type="scientific">Aegilops tauschii</name>
    <name type="common">Tausch's goatgrass</name>
    <name type="synonym">Aegilops squarrosa</name>
    <dbReference type="NCBI Taxonomy" id="37682"/>
    <lineage>
        <taxon>Eukaryota</taxon>
        <taxon>Viridiplantae</taxon>
        <taxon>Streptophyta</taxon>
        <taxon>Embryophyta</taxon>
        <taxon>Tracheophyta</taxon>
        <taxon>Spermatophyta</taxon>
        <taxon>Magnoliopsida</taxon>
        <taxon>Liliopsida</taxon>
        <taxon>Poales</taxon>
        <taxon>Poaceae</taxon>
        <taxon>BOP clade</taxon>
        <taxon>Pooideae</taxon>
        <taxon>Triticodae</taxon>
        <taxon>Triticeae</taxon>
        <taxon>Triticinae</taxon>
        <taxon>Aegilops</taxon>
    </lineage>
</organism>
<accession>M8BSB3</accession>
<evidence type="ECO:0000313" key="1">
    <source>
        <dbReference type="EnsemblPlants" id="EMT05847"/>
    </source>
</evidence>
<protein>
    <submittedName>
        <fullName evidence="1">Uncharacterized protein</fullName>
    </submittedName>
</protein>
<name>M8BSB3_AEGTA</name>
<dbReference type="EnsemblPlants" id="EMT05847">
    <property type="protein sequence ID" value="EMT05847"/>
    <property type="gene ID" value="F775_42599"/>
</dbReference>